<dbReference type="HAMAP" id="MF_00048">
    <property type="entry name" value="UPF0102"/>
    <property type="match status" value="1"/>
</dbReference>
<dbReference type="RefSeq" id="WP_254092627.1">
    <property type="nucleotide sequence ID" value="NZ_JAHESC010000040.1"/>
</dbReference>
<dbReference type="SUPFAM" id="SSF52980">
    <property type="entry name" value="Restriction endonuclease-like"/>
    <property type="match status" value="1"/>
</dbReference>
<accession>A0AAP2DC97</accession>
<evidence type="ECO:0000313" key="3">
    <source>
        <dbReference type="EMBL" id="MBT1689403.1"/>
    </source>
</evidence>
<protein>
    <recommendedName>
        <fullName evidence="2">UPF0102 protein KK078_22755</fullName>
    </recommendedName>
</protein>
<dbReference type="NCBIfam" id="TIGR00252">
    <property type="entry name" value="YraN family protein"/>
    <property type="match status" value="1"/>
</dbReference>
<gene>
    <name evidence="3" type="ORF">KK078_22755</name>
</gene>
<dbReference type="Proteomes" id="UP001319180">
    <property type="component" value="Unassembled WGS sequence"/>
</dbReference>
<dbReference type="NCBIfam" id="NF009150">
    <property type="entry name" value="PRK12497.1-3"/>
    <property type="match status" value="1"/>
</dbReference>
<sequence length="118" mass="13619">MKTSRHLEIGRHGEQLAAAFLEKKGYQVLVRNYRASYTEIDLIVKRDNWVIFVEVKTRSSTAFGEPEQAVSALKARHIFRAAEHYIFSTNWQGHVRFDVVAVKLGFEPTIDHFEDAIN</sequence>
<dbReference type="InterPro" id="IPR011335">
    <property type="entry name" value="Restrct_endonuc-II-like"/>
</dbReference>
<dbReference type="Pfam" id="PF02021">
    <property type="entry name" value="UPF0102"/>
    <property type="match status" value="1"/>
</dbReference>
<comment type="caution">
    <text evidence="3">The sequence shown here is derived from an EMBL/GenBank/DDBJ whole genome shotgun (WGS) entry which is preliminary data.</text>
</comment>
<evidence type="ECO:0000313" key="4">
    <source>
        <dbReference type="Proteomes" id="UP001319180"/>
    </source>
</evidence>
<dbReference type="AlphaFoldDB" id="A0AAP2DC97"/>
<name>A0AAP2DC97_9BACT</name>
<dbReference type="PANTHER" id="PTHR34039:SF1">
    <property type="entry name" value="UPF0102 PROTEIN YRAN"/>
    <property type="match status" value="1"/>
</dbReference>
<keyword evidence="4" id="KW-1185">Reference proteome</keyword>
<dbReference type="EMBL" id="JAHESC010000040">
    <property type="protein sequence ID" value="MBT1689403.1"/>
    <property type="molecule type" value="Genomic_DNA"/>
</dbReference>
<comment type="similarity">
    <text evidence="1 2">Belongs to the UPF0102 family.</text>
</comment>
<dbReference type="InterPro" id="IPR011856">
    <property type="entry name" value="tRNA_endonuc-like_dom_sf"/>
</dbReference>
<dbReference type="PANTHER" id="PTHR34039">
    <property type="entry name" value="UPF0102 PROTEIN YRAN"/>
    <property type="match status" value="1"/>
</dbReference>
<dbReference type="Gene3D" id="3.40.1350.10">
    <property type="match status" value="1"/>
</dbReference>
<organism evidence="3 4">
    <name type="scientific">Dawidia soli</name>
    <dbReference type="NCBI Taxonomy" id="2782352"/>
    <lineage>
        <taxon>Bacteria</taxon>
        <taxon>Pseudomonadati</taxon>
        <taxon>Bacteroidota</taxon>
        <taxon>Cytophagia</taxon>
        <taxon>Cytophagales</taxon>
        <taxon>Chryseotaleaceae</taxon>
        <taxon>Dawidia</taxon>
    </lineage>
</organism>
<reference evidence="3 4" key="1">
    <citation type="submission" date="2021-05" db="EMBL/GenBank/DDBJ databases">
        <title>A Polyphasic approach of four new species of the genus Ohtaekwangia: Ohtaekwangia histidinii sp. nov., Ohtaekwangia cretensis sp. nov., Ohtaekwangia indiensis sp. nov., Ohtaekwangia reichenbachii sp. nov. from diverse environment.</title>
        <authorList>
            <person name="Octaviana S."/>
        </authorList>
    </citation>
    <scope>NUCLEOTIDE SEQUENCE [LARGE SCALE GENOMIC DNA]</scope>
    <source>
        <strain evidence="3 4">PWU37</strain>
    </source>
</reference>
<dbReference type="InterPro" id="IPR003509">
    <property type="entry name" value="UPF0102_YraN-like"/>
</dbReference>
<dbReference type="NCBIfam" id="NF009154">
    <property type="entry name" value="PRK12497.3-3"/>
    <property type="match status" value="1"/>
</dbReference>
<evidence type="ECO:0000256" key="1">
    <source>
        <dbReference type="ARBA" id="ARBA00006738"/>
    </source>
</evidence>
<evidence type="ECO:0000256" key="2">
    <source>
        <dbReference type="HAMAP-Rule" id="MF_00048"/>
    </source>
</evidence>
<dbReference type="CDD" id="cd20736">
    <property type="entry name" value="PoNe_Nuclease"/>
    <property type="match status" value="1"/>
</dbReference>
<proteinExistence type="inferred from homology"/>
<dbReference type="GO" id="GO:0003676">
    <property type="term" value="F:nucleic acid binding"/>
    <property type="evidence" value="ECO:0007669"/>
    <property type="project" value="InterPro"/>
</dbReference>